<organism evidence="1 2">
    <name type="scientific">Asbolus verrucosus</name>
    <name type="common">Desert ironclad beetle</name>
    <dbReference type="NCBI Taxonomy" id="1661398"/>
    <lineage>
        <taxon>Eukaryota</taxon>
        <taxon>Metazoa</taxon>
        <taxon>Ecdysozoa</taxon>
        <taxon>Arthropoda</taxon>
        <taxon>Hexapoda</taxon>
        <taxon>Insecta</taxon>
        <taxon>Pterygota</taxon>
        <taxon>Neoptera</taxon>
        <taxon>Endopterygota</taxon>
        <taxon>Coleoptera</taxon>
        <taxon>Polyphaga</taxon>
        <taxon>Cucujiformia</taxon>
        <taxon>Tenebrionidae</taxon>
        <taxon>Pimeliinae</taxon>
        <taxon>Asbolus</taxon>
    </lineage>
</organism>
<sequence>MTVIEVCQRCAKQTKSPIVYPMCCVNEDDVYNWCGRYINYGKKSKRKV</sequence>
<dbReference type="OrthoDB" id="8178576at2759"/>
<protein>
    <submittedName>
        <fullName evidence="1">Uncharacterized protein</fullName>
    </submittedName>
</protein>
<dbReference type="EMBL" id="QDEB01123983">
    <property type="protein sequence ID" value="RZB39931.1"/>
    <property type="molecule type" value="Genomic_DNA"/>
</dbReference>
<keyword evidence="2" id="KW-1185">Reference proteome</keyword>
<dbReference type="Proteomes" id="UP000292052">
    <property type="component" value="Unassembled WGS sequence"/>
</dbReference>
<evidence type="ECO:0000313" key="1">
    <source>
        <dbReference type="EMBL" id="RZB39931.1"/>
    </source>
</evidence>
<dbReference type="PANTHER" id="PTHR39945">
    <property type="entry name" value="FI14129P"/>
    <property type="match status" value="1"/>
</dbReference>
<gene>
    <name evidence="1" type="ORF">BDFB_013518</name>
</gene>
<accession>A0A482V9W8</accession>
<reference evidence="1 2" key="1">
    <citation type="submission" date="2017-03" db="EMBL/GenBank/DDBJ databases">
        <title>Genome of the blue death feigning beetle - Asbolus verrucosus.</title>
        <authorList>
            <person name="Rider S.D."/>
        </authorList>
    </citation>
    <scope>NUCLEOTIDE SEQUENCE [LARGE SCALE GENOMIC DNA]</scope>
    <source>
        <strain evidence="1">Butters</strain>
        <tissue evidence="1">Head and leg muscle</tissue>
    </source>
</reference>
<proteinExistence type="predicted"/>
<comment type="caution">
    <text evidence="1">The sequence shown here is derived from an EMBL/GenBank/DDBJ whole genome shotgun (WGS) entry which is preliminary data.</text>
</comment>
<dbReference type="AlphaFoldDB" id="A0A482V9W8"/>
<evidence type="ECO:0000313" key="2">
    <source>
        <dbReference type="Proteomes" id="UP000292052"/>
    </source>
</evidence>
<name>A0A482V9W8_ASBVE</name>
<dbReference type="PANTHER" id="PTHR39945:SF1">
    <property type="entry name" value="FI14129P"/>
    <property type="match status" value="1"/>
</dbReference>